<dbReference type="EMBL" id="CM010716">
    <property type="protein sequence ID" value="RZC52207.1"/>
    <property type="molecule type" value="Genomic_DNA"/>
</dbReference>
<dbReference type="AlphaFoldDB" id="A0A4Y7IU45"/>
<keyword evidence="2" id="KW-1185">Reference proteome</keyword>
<organism evidence="1 2">
    <name type="scientific">Papaver somniferum</name>
    <name type="common">Opium poppy</name>
    <dbReference type="NCBI Taxonomy" id="3469"/>
    <lineage>
        <taxon>Eukaryota</taxon>
        <taxon>Viridiplantae</taxon>
        <taxon>Streptophyta</taxon>
        <taxon>Embryophyta</taxon>
        <taxon>Tracheophyta</taxon>
        <taxon>Spermatophyta</taxon>
        <taxon>Magnoliopsida</taxon>
        <taxon>Ranunculales</taxon>
        <taxon>Papaveraceae</taxon>
        <taxon>Papaveroideae</taxon>
        <taxon>Papaver</taxon>
    </lineage>
</organism>
<evidence type="ECO:0000313" key="2">
    <source>
        <dbReference type="Proteomes" id="UP000316621"/>
    </source>
</evidence>
<dbReference type="Gramene" id="RZC52207">
    <property type="protein sequence ID" value="RZC52207"/>
    <property type="gene ID" value="C5167_020639"/>
</dbReference>
<protein>
    <submittedName>
        <fullName evidence="1">Uncharacterized protein</fullName>
    </submittedName>
</protein>
<name>A0A4Y7IU45_PAPSO</name>
<sequence length="74" mass="8065">MFEQQFKRDDDELSSLGRAGACAGMISTLSFPEHELTVQYEAGNASSDPNMLTAEIWTLTIVTNNFIGSHKLGA</sequence>
<accession>A0A4Y7IU45</accession>
<dbReference type="Proteomes" id="UP000316621">
    <property type="component" value="Chromosome 2"/>
</dbReference>
<evidence type="ECO:0000313" key="1">
    <source>
        <dbReference type="EMBL" id="RZC52207.1"/>
    </source>
</evidence>
<proteinExistence type="predicted"/>
<reference evidence="1 2" key="1">
    <citation type="journal article" date="2018" name="Science">
        <title>The opium poppy genome and morphinan production.</title>
        <authorList>
            <person name="Guo L."/>
            <person name="Winzer T."/>
            <person name="Yang X."/>
            <person name="Li Y."/>
            <person name="Ning Z."/>
            <person name="He Z."/>
            <person name="Teodor R."/>
            <person name="Lu Y."/>
            <person name="Bowser T.A."/>
            <person name="Graham I.A."/>
            <person name="Ye K."/>
        </authorList>
    </citation>
    <scope>NUCLEOTIDE SEQUENCE [LARGE SCALE GENOMIC DNA]</scope>
    <source>
        <strain evidence="2">cv. HN1</strain>
        <tissue evidence="1">Leaves</tissue>
    </source>
</reference>
<gene>
    <name evidence="1" type="ORF">C5167_020639</name>
</gene>